<organism evidence="11 12">
    <name type="scientific">Psychrobacter namhaensis</name>
    <dbReference type="NCBI Taxonomy" id="292734"/>
    <lineage>
        <taxon>Bacteria</taxon>
        <taxon>Pseudomonadati</taxon>
        <taxon>Pseudomonadota</taxon>
        <taxon>Gammaproteobacteria</taxon>
        <taxon>Moraxellales</taxon>
        <taxon>Moraxellaceae</taxon>
        <taxon>Psychrobacter</taxon>
    </lineage>
</organism>
<keyword evidence="7 10" id="KW-0472">Membrane</keyword>
<feature type="transmembrane region" description="Helical" evidence="10">
    <location>
        <begin position="334"/>
        <end position="354"/>
    </location>
</feature>
<dbReference type="InterPro" id="IPR017779">
    <property type="entry name" value="ABC_UrtB_bac"/>
</dbReference>
<keyword evidence="5" id="KW-0029">Amino-acid transport</keyword>
<keyword evidence="2" id="KW-0813">Transport</keyword>
<protein>
    <submittedName>
        <fullName evidence="11">Urea ABC transporter permease subunit UrtB</fullName>
    </submittedName>
</protein>
<dbReference type="NCBIfam" id="TIGR03409">
    <property type="entry name" value="urea_trans_UrtB"/>
    <property type="match status" value="1"/>
</dbReference>
<evidence type="ECO:0000256" key="3">
    <source>
        <dbReference type="ARBA" id="ARBA00022475"/>
    </source>
</evidence>
<dbReference type="Pfam" id="PF02653">
    <property type="entry name" value="BPD_transp_2"/>
    <property type="match status" value="1"/>
</dbReference>
<proteinExistence type="inferred from homology"/>
<feature type="transmembrane region" description="Helical" evidence="10">
    <location>
        <begin position="361"/>
        <end position="380"/>
    </location>
</feature>
<feature type="transmembrane region" description="Helical" evidence="10">
    <location>
        <begin position="422"/>
        <end position="440"/>
    </location>
</feature>
<keyword evidence="12" id="KW-1185">Reference proteome</keyword>
<evidence type="ECO:0000256" key="1">
    <source>
        <dbReference type="ARBA" id="ARBA00004429"/>
    </source>
</evidence>
<comment type="caution">
    <text evidence="11">The sequence shown here is derived from an EMBL/GenBank/DDBJ whole genome shotgun (WGS) entry which is preliminary data.</text>
</comment>
<feature type="compositionally biased region" description="Low complexity" evidence="9">
    <location>
        <begin position="101"/>
        <end position="112"/>
    </location>
</feature>
<dbReference type="PANTHER" id="PTHR11795:SF447">
    <property type="entry name" value="ABC TRANSPORTER PERMEASE PROTEIN"/>
    <property type="match status" value="1"/>
</dbReference>
<feature type="region of interest" description="Disordered" evidence="9">
    <location>
        <begin position="89"/>
        <end position="112"/>
    </location>
</feature>
<dbReference type="InterPro" id="IPR001851">
    <property type="entry name" value="ABC_transp_permease"/>
</dbReference>
<sequence>MQRHTLHPTTGATPYRRASIHNTSINEKISQSSVFTQWLPRQLLWLVILSTVTVAHAHESQTEHTHSSEMANQANTVAVTASALNTPSDTLQTQHEQSLITPESAPTSLPSTAASGDAIEQFVAGDFGQRQAMLSHWPGSVESLDNLVAFIENDELYQGNGGKTYLLNADDQLFTYPDKKETADWPSDLAPITLTNALRSALIFGRAKVKLESDKPAQRLQAVAILADNIDQVDPAIITAAAATEDNAKVKKALAALQARINFKNGDLPMQIAALSVLADSDSPQVLVDMQSALANDNVNPTLEAALIDARDSVARRIQISTWTGHIFTGMSTASILLLAALGLAITFGLLGVINMAHGELIMIGAYTTYMVQNLFQAYMPDMAGWYLLAAIPAAFMVSAIIGMVIERIVIRPLYGRELETLLATFGVSLILMQLVRMIFGAQNVEVSNVAWLSGAYQVSSSLVLPYNRIAIIVFTIIIVALLVYLLNKTRFGLFIRAVTQNRQMARAVGIRSARIDMMAFGLGSGLAGMAGCALAQVGNVGPDLGQTYIIDTFLVVVVGGVGQVWGAVLAALGLGISGTVLEIGIGAVLAKIVLLVLVILFIQKRPQGLFALKGRFVE</sequence>
<keyword evidence="6 10" id="KW-1133">Transmembrane helix</keyword>
<evidence type="ECO:0000313" key="11">
    <source>
        <dbReference type="EMBL" id="MFK4001794.1"/>
    </source>
</evidence>
<reference evidence="11 12" key="1">
    <citation type="submission" date="2024-11" db="EMBL/GenBank/DDBJ databases">
        <title>The Natural Products Discovery Center: Release of the First 8490 Sequenced Strains for Exploring Actinobacteria Biosynthetic Diversity.</title>
        <authorList>
            <person name="Kalkreuter E."/>
            <person name="Kautsar S.A."/>
            <person name="Yang D."/>
            <person name="Bader C.D."/>
            <person name="Teijaro C.N."/>
            <person name="Fluegel L."/>
            <person name="Davis C.M."/>
            <person name="Simpson J.R."/>
            <person name="Lauterbach L."/>
            <person name="Steele A.D."/>
            <person name="Gui C."/>
            <person name="Meng S."/>
            <person name="Li G."/>
            <person name="Viehrig K."/>
            <person name="Ye F."/>
            <person name="Su P."/>
            <person name="Kiefer A.F."/>
            <person name="Nichols A."/>
            <person name="Cepeda A.J."/>
            <person name="Yan W."/>
            <person name="Fan B."/>
            <person name="Jiang Y."/>
            <person name="Adhikari A."/>
            <person name="Zheng C.-J."/>
            <person name="Schuster L."/>
            <person name="Cowan T.M."/>
            <person name="Smanski M.J."/>
            <person name="Chevrette M.G."/>
            <person name="De Carvalho L.P.S."/>
            <person name="Shen B."/>
        </authorList>
    </citation>
    <scope>NUCLEOTIDE SEQUENCE [LARGE SCALE GENOMIC DNA]</scope>
    <source>
        <strain evidence="11 12">NPDC077433</strain>
    </source>
</reference>
<feature type="transmembrane region" description="Helical" evidence="10">
    <location>
        <begin position="467"/>
        <end position="487"/>
    </location>
</feature>
<feature type="compositionally biased region" description="Polar residues" evidence="9">
    <location>
        <begin position="89"/>
        <end position="100"/>
    </location>
</feature>
<evidence type="ECO:0000256" key="7">
    <source>
        <dbReference type="ARBA" id="ARBA00023136"/>
    </source>
</evidence>
<evidence type="ECO:0000256" key="6">
    <source>
        <dbReference type="ARBA" id="ARBA00022989"/>
    </source>
</evidence>
<evidence type="ECO:0000256" key="4">
    <source>
        <dbReference type="ARBA" id="ARBA00022692"/>
    </source>
</evidence>
<feature type="transmembrane region" description="Helical" evidence="10">
    <location>
        <begin position="386"/>
        <end position="410"/>
    </location>
</feature>
<keyword evidence="4 10" id="KW-0812">Transmembrane</keyword>
<accession>A0ABW8LCY7</accession>
<dbReference type="Proteomes" id="UP001620234">
    <property type="component" value="Unassembled WGS sequence"/>
</dbReference>
<evidence type="ECO:0000256" key="9">
    <source>
        <dbReference type="SAM" id="MobiDB-lite"/>
    </source>
</evidence>
<evidence type="ECO:0000256" key="8">
    <source>
        <dbReference type="ARBA" id="ARBA00037998"/>
    </source>
</evidence>
<dbReference type="EMBL" id="JBJDPD010000022">
    <property type="protein sequence ID" value="MFK4001794.1"/>
    <property type="molecule type" value="Genomic_DNA"/>
</dbReference>
<feature type="transmembrane region" description="Helical" evidence="10">
    <location>
        <begin position="584"/>
        <end position="603"/>
    </location>
</feature>
<comment type="subcellular location">
    <subcellularLocation>
        <location evidence="1">Cell inner membrane</location>
        <topology evidence="1">Multi-pass membrane protein</topology>
    </subcellularLocation>
</comment>
<feature type="transmembrane region" description="Helical" evidence="10">
    <location>
        <begin position="554"/>
        <end position="578"/>
    </location>
</feature>
<evidence type="ECO:0000256" key="2">
    <source>
        <dbReference type="ARBA" id="ARBA00022448"/>
    </source>
</evidence>
<keyword evidence="3" id="KW-1003">Cell membrane</keyword>
<comment type="similarity">
    <text evidence="8">Belongs to the binding-protein-dependent transport system permease family. LivHM subfamily.</text>
</comment>
<dbReference type="PANTHER" id="PTHR11795">
    <property type="entry name" value="BRANCHED-CHAIN AMINO ACID TRANSPORT SYSTEM PERMEASE PROTEIN LIVH"/>
    <property type="match status" value="1"/>
</dbReference>
<evidence type="ECO:0000256" key="10">
    <source>
        <dbReference type="SAM" id="Phobius"/>
    </source>
</evidence>
<dbReference type="RefSeq" id="WP_230710590.1">
    <property type="nucleotide sequence ID" value="NZ_JBJDPD010000022.1"/>
</dbReference>
<evidence type="ECO:0000256" key="5">
    <source>
        <dbReference type="ARBA" id="ARBA00022970"/>
    </source>
</evidence>
<evidence type="ECO:0000313" key="12">
    <source>
        <dbReference type="Proteomes" id="UP001620234"/>
    </source>
</evidence>
<gene>
    <name evidence="11" type="primary">urtB</name>
    <name evidence="11" type="ORF">ACI2I3_10650</name>
</gene>
<dbReference type="CDD" id="cd06582">
    <property type="entry name" value="TM_PBP1_LivH_like"/>
    <property type="match status" value="1"/>
</dbReference>
<dbReference type="InterPro" id="IPR052157">
    <property type="entry name" value="BCAA_transport_permease"/>
</dbReference>
<name>A0ABW8LCY7_9GAMM</name>